<dbReference type="Pfam" id="PF00533">
    <property type="entry name" value="BRCT"/>
    <property type="match status" value="1"/>
</dbReference>
<dbReference type="PANTHER" id="PTHR15375:SF22">
    <property type="entry name" value="PROTEIN DBF4 HOMOLOG A"/>
    <property type="match status" value="1"/>
</dbReference>
<evidence type="ECO:0000256" key="1">
    <source>
        <dbReference type="SAM" id="MobiDB-lite"/>
    </source>
</evidence>
<evidence type="ECO:0000313" key="3">
    <source>
        <dbReference type="EMBL" id="CAH2282364.1"/>
    </source>
</evidence>
<dbReference type="InterPro" id="IPR051590">
    <property type="entry name" value="Replication_Regulatory_Kinase"/>
</dbReference>
<dbReference type="AlphaFoldDB" id="A0AAD1W3V2"/>
<keyword evidence="4" id="KW-1185">Reference proteome</keyword>
<feature type="compositionally biased region" description="Low complexity" evidence="1">
    <location>
        <begin position="606"/>
        <end position="619"/>
    </location>
</feature>
<protein>
    <submittedName>
        <fullName evidence="3">DBF4 homolog A</fullName>
    </submittedName>
</protein>
<dbReference type="GO" id="GO:0043539">
    <property type="term" value="F:protein serine/threonine kinase activator activity"/>
    <property type="evidence" value="ECO:0007669"/>
    <property type="project" value="TreeGrafter"/>
</dbReference>
<dbReference type="Gene3D" id="6.10.250.3410">
    <property type="entry name" value="DBF zinc finger"/>
    <property type="match status" value="1"/>
</dbReference>
<dbReference type="InterPro" id="IPR036420">
    <property type="entry name" value="BRCT_dom_sf"/>
</dbReference>
<name>A0AAD1W3V2_PELCU</name>
<dbReference type="InterPro" id="IPR001357">
    <property type="entry name" value="BRCT_dom"/>
</dbReference>
<feature type="domain" description="BRCT" evidence="2">
    <location>
        <begin position="79"/>
        <end position="140"/>
    </location>
</feature>
<feature type="region of interest" description="Disordered" evidence="1">
    <location>
        <begin position="601"/>
        <end position="629"/>
    </location>
</feature>
<feature type="region of interest" description="Disordered" evidence="1">
    <location>
        <begin position="36"/>
        <end position="60"/>
    </location>
</feature>
<sequence>MLYTFLQYAHICHQYCVAWAKLIYMAQAQGTGSAAQPVAGQANDSTKGPDRNRRGTQGRDMKMKLSKLNLKKAPEKVQDASKPLTGKIFYLDLTSKIISEKLEKDIKELGGTVEGFLSKEISYLITNKKEATNAKALKYMCSRKRPQPAKNTGESSNHQSCKKNCQEEITPKKVEKGLVSRGKSLVKKAIKEQDFLPENSILSNAWNWGVNILHIEEAKRYIEEKKKGLLKVKKPQTQSSVKPVSKGPVRRKIKSTKLPSPYLKVEDSKSNYKPHYLVLPILRSFQSPKTNPSNKVDKKEMTQEVFTQPTRGGVNSARVKDGLSKKRLELKNQKGHPHWEECLCGSGPIKNFFSCLNTHVLTQKHKNFAMSNLYQNVDNLIAEFEFDFVDLPKCRNDPKRMRMQRFKEPRKKEDDCQTNLISQMKDLENMEIDIIRVVNSAEQLPGVNTMHKTGCCTEHNTSCTHTGFVPNTNCVMNSISLQPICNSTPPVCLKPGIPVSIDDEEMLCIVYSENNLHTNERPENDIEVFTVAPNELDTAVQKCCPAFMGNGHEEKASFLSPSTCIKTSAFHPETANLSDRTPHKLPLETNAEYEKSEQTYLLKQPDNPSNQQSDGSSSSRLHRKVKMLKRNRKVEDKHSTLEYKVSIPQELGLSLQHESLLALFESSKEDYEFFGFTCGSMNVSSKTVDNRDSSERLCCLFSHTSSSCYTFDGF</sequence>
<evidence type="ECO:0000259" key="2">
    <source>
        <dbReference type="PROSITE" id="PS50172"/>
    </source>
</evidence>
<dbReference type="InterPro" id="IPR038545">
    <property type="entry name" value="Znf_DBF_sf"/>
</dbReference>
<feature type="compositionally biased region" description="Basic residues" evidence="1">
    <location>
        <begin position="620"/>
        <end position="629"/>
    </location>
</feature>
<dbReference type="GO" id="GO:0010571">
    <property type="term" value="P:positive regulation of nuclear cell cycle DNA replication"/>
    <property type="evidence" value="ECO:0007669"/>
    <property type="project" value="TreeGrafter"/>
</dbReference>
<reference evidence="3" key="1">
    <citation type="submission" date="2022-03" db="EMBL/GenBank/DDBJ databases">
        <authorList>
            <person name="Alioto T."/>
            <person name="Alioto T."/>
            <person name="Gomez Garrido J."/>
        </authorList>
    </citation>
    <scope>NUCLEOTIDE SEQUENCE</scope>
</reference>
<feature type="compositionally biased region" description="Basic and acidic residues" evidence="1">
    <location>
        <begin position="47"/>
        <end position="60"/>
    </location>
</feature>
<dbReference type="Gene3D" id="3.40.50.10190">
    <property type="entry name" value="BRCT domain"/>
    <property type="match status" value="1"/>
</dbReference>
<dbReference type="GO" id="GO:1901987">
    <property type="term" value="P:regulation of cell cycle phase transition"/>
    <property type="evidence" value="ECO:0007669"/>
    <property type="project" value="TreeGrafter"/>
</dbReference>
<dbReference type="EMBL" id="OW240915">
    <property type="protein sequence ID" value="CAH2282364.1"/>
    <property type="molecule type" value="Genomic_DNA"/>
</dbReference>
<gene>
    <name evidence="3" type="ORF">PECUL_23A046910</name>
</gene>
<dbReference type="PROSITE" id="PS50172">
    <property type="entry name" value="BRCT"/>
    <property type="match status" value="1"/>
</dbReference>
<accession>A0AAD1W3V2</accession>
<organism evidence="3 4">
    <name type="scientific">Pelobates cultripes</name>
    <name type="common">Western spadefoot toad</name>
    <dbReference type="NCBI Taxonomy" id="61616"/>
    <lineage>
        <taxon>Eukaryota</taxon>
        <taxon>Metazoa</taxon>
        <taxon>Chordata</taxon>
        <taxon>Craniata</taxon>
        <taxon>Vertebrata</taxon>
        <taxon>Euteleostomi</taxon>
        <taxon>Amphibia</taxon>
        <taxon>Batrachia</taxon>
        <taxon>Anura</taxon>
        <taxon>Pelobatoidea</taxon>
        <taxon>Pelobatidae</taxon>
        <taxon>Pelobates</taxon>
    </lineage>
</organism>
<dbReference type="Proteomes" id="UP001295444">
    <property type="component" value="Chromosome 04"/>
</dbReference>
<dbReference type="PANTHER" id="PTHR15375">
    <property type="entry name" value="ACTIVATOR OF S-PHASE KINASE-RELATED"/>
    <property type="match status" value="1"/>
</dbReference>
<evidence type="ECO:0000313" key="4">
    <source>
        <dbReference type="Proteomes" id="UP001295444"/>
    </source>
</evidence>
<dbReference type="GO" id="GO:0031431">
    <property type="term" value="C:Dbf4-dependent protein kinase complex"/>
    <property type="evidence" value="ECO:0007669"/>
    <property type="project" value="TreeGrafter"/>
</dbReference>
<dbReference type="SUPFAM" id="SSF52113">
    <property type="entry name" value="BRCT domain"/>
    <property type="match status" value="1"/>
</dbReference>
<proteinExistence type="predicted"/>